<dbReference type="InterPro" id="IPR051218">
    <property type="entry name" value="Sec_MonoDiacylglyc_Lipase"/>
</dbReference>
<dbReference type="GeneID" id="64632062"/>
<dbReference type="InterPro" id="IPR002921">
    <property type="entry name" value="Fungal_lipase-type"/>
</dbReference>
<dbReference type="OrthoDB" id="426718at2759"/>
<dbReference type="GO" id="GO:0016787">
    <property type="term" value="F:hydrolase activity"/>
    <property type="evidence" value="ECO:0007669"/>
    <property type="project" value="UniProtKB-KW"/>
</dbReference>
<dbReference type="CDD" id="cd00519">
    <property type="entry name" value="Lipase_3"/>
    <property type="match status" value="1"/>
</dbReference>
<accession>A0A9P7EIK1</accession>
<name>A0A9P7EIK1_9AGAM</name>
<evidence type="ECO:0000313" key="6">
    <source>
        <dbReference type="EMBL" id="KAG1822826.1"/>
    </source>
</evidence>
<keyword evidence="1" id="KW-1015">Disulfide bond</keyword>
<feature type="domain" description="Fungal lipase-type" evidence="5">
    <location>
        <begin position="96"/>
        <end position="220"/>
    </location>
</feature>
<evidence type="ECO:0000256" key="4">
    <source>
        <dbReference type="ARBA" id="ARBA00048461"/>
    </source>
</evidence>
<dbReference type="SUPFAM" id="SSF53474">
    <property type="entry name" value="alpha/beta-Hydrolases"/>
    <property type="match status" value="1"/>
</dbReference>
<dbReference type="PANTHER" id="PTHR45856">
    <property type="entry name" value="ALPHA/BETA-HYDROLASES SUPERFAMILY PROTEIN"/>
    <property type="match status" value="1"/>
</dbReference>
<keyword evidence="6" id="KW-0378">Hydrolase</keyword>
<sequence>MRRANISVVTQMSSTQLDEMVPYAQFARAAYYSPTLINGWKCGGACEAVPEFKVSLTGGNDGSIQYYYVGYWPTENTVVVAHEGTDPAKILADLTDANALTKRLDPTLFPGVDGDVEVHSGFADEHALTASIILKEVKSLISQYNAKSVTLVGHSLGAALSEIECVFMALNLPSSIAIKGVTFGTPRVGNRAWAALFDSKVPDFQRINNKKDIVPIVPGRELGFSHVHGEVHIVSNGDAVQCPGDDDATDLQCTIKSVPNIFVGNASDHSGPYQGIYM</sequence>
<dbReference type="EMBL" id="JABBWG010000005">
    <property type="protein sequence ID" value="KAG1822826.1"/>
    <property type="molecule type" value="Genomic_DNA"/>
</dbReference>
<evidence type="ECO:0000256" key="2">
    <source>
        <dbReference type="ARBA" id="ARBA00043996"/>
    </source>
</evidence>
<evidence type="ECO:0000256" key="1">
    <source>
        <dbReference type="ARBA" id="ARBA00023157"/>
    </source>
</evidence>
<dbReference type="Pfam" id="PF01764">
    <property type="entry name" value="Lipase_3"/>
    <property type="match status" value="1"/>
</dbReference>
<dbReference type="PANTHER" id="PTHR45856:SF25">
    <property type="entry name" value="FUNGAL LIPASE-LIKE DOMAIN-CONTAINING PROTEIN"/>
    <property type="match status" value="1"/>
</dbReference>
<keyword evidence="7" id="KW-1185">Reference proteome</keyword>
<comment type="caution">
    <text evidence="6">The sequence shown here is derived from an EMBL/GenBank/DDBJ whole genome shotgun (WGS) entry which is preliminary data.</text>
</comment>
<gene>
    <name evidence="6" type="ORF">BJ212DRAFT_1445030</name>
</gene>
<evidence type="ECO:0000256" key="3">
    <source>
        <dbReference type="ARBA" id="ARBA00047591"/>
    </source>
</evidence>
<comment type="catalytic activity">
    <reaction evidence="3">
        <text>a diacylglycerol + H2O = a monoacylglycerol + a fatty acid + H(+)</text>
        <dbReference type="Rhea" id="RHEA:32731"/>
        <dbReference type="ChEBI" id="CHEBI:15377"/>
        <dbReference type="ChEBI" id="CHEBI:15378"/>
        <dbReference type="ChEBI" id="CHEBI:17408"/>
        <dbReference type="ChEBI" id="CHEBI:18035"/>
        <dbReference type="ChEBI" id="CHEBI:28868"/>
    </reaction>
</comment>
<dbReference type="RefSeq" id="XP_041197232.1">
    <property type="nucleotide sequence ID" value="XM_041338046.1"/>
</dbReference>
<dbReference type="InterPro" id="IPR029058">
    <property type="entry name" value="AB_hydrolase_fold"/>
</dbReference>
<protein>
    <submittedName>
        <fullName evidence="6">Alpha/Beta hydrolase protein</fullName>
    </submittedName>
</protein>
<proteinExistence type="inferred from homology"/>
<dbReference type="AlphaFoldDB" id="A0A9P7EIK1"/>
<dbReference type="Proteomes" id="UP000807769">
    <property type="component" value="Unassembled WGS sequence"/>
</dbReference>
<comment type="similarity">
    <text evidence="2">Belongs to the AB hydrolase superfamily. Lipase family. Class 3 subfamily.</text>
</comment>
<organism evidence="6 7">
    <name type="scientific">Suillus subaureus</name>
    <dbReference type="NCBI Taxonomy" id="48587"/>
    <lineage>
        <taxon>Eukaryota</taxon>
        <taxon>Fungi</taxon>
        <taxon>Dikarya</taxon>
        <taxon>Basidiomycota</taxon>
        <taxon>Agaricomycotina</taxon>
        <taxon>Agaricomycetes</taxon>
        <taxon>Agaricomycetidae</taxon>
        <taxon>Boletales</taxon>
        <taxon>Suillineae</taxon>
        <taxon>Suillaceae</taxon>
        <taxon>Suillus</taxon>
    </lineage>
</organism>
<evidence type="ECO:0000313" key="7">
    <source>
        <dbReference type="Proteomes" id="UP000807769"/>
    </source>
</evidence>
<dbReference type="GO" id="GO:0006629">
    <property type="term" value="P:lipid metabolic process"/>
    <property type="evidence" value="ECO:0007669"/>
    <property type="project" value="InterPro"/>
</dbReference>
<dbReference type="Gene3D" id="3.40.50.1820">
    <property type="entry name" value="alpha/beta hydrolase"/>
    <property type="match status" value="1"/>
</dbReference>
<reference evidence="6" key="1">
    <citation type="journal article" date="2020" name="New Phytol.">
        <title>Comparative genomics reveals dynamic genome evolution in host specialist ectomycorrhizal fungi.</title>
        <authorList>
            <person name="Lofgren L.A."/>
            <person name="Nguyen N.H."/>
            <person name="Vilgalys R."/>
            <person name="Ruytinx J."/>
            <person name="Liao H.L."/>
            <person name="Branco S."/>
            <person name="Kuo A."/>
            <person name="LaButti K."/>
            <person name="Lipzen A."/>
            <person name="Andreopoulos W."/>
            <person name="Pangilinan J."/>
            <person name="Riley R."/>
            <person name="Hundley H."/>
            <person name="Na H."/>
            <person name="Barry K."/>
            <person name="Grigoriev I.V."/>
            <person name="Stajich J.E."/>
            <person name="Kennedy P.G."/>
        </authorList>
    </citation>
    <scope>NUCLEOTIDE SEQUENCE</scope>
    <source>
        <strain evidence="6">MN1</strain>
    </source>
</reference>
<comment type="catalytic activity">
    <reaction evidence="4">
        <text>a monoacylglycerol + H2O = glycerol + a fatty acid + H(+)</text>
        <dbReference type="Rhea" id="RHEA:15245"/>
        <dbReference type="ChEBI" id="CHEBI:15377"/>
        <dbReference type="ChEBI" id="CHEBI:15378"/>
        <dbReference type="ChEBI" id="CHEBI:17408"/>
        <dbReference type="ChEBI" id="CHEBI:17754"/>
        <dbReference type="ChEBI" id="CHEBI:28868"/>
    </reaction>
</comment>
<evidence type="ECO:0000259" key="5">
    <source>
        <dbReference type="Pfam" id="PF01764"/>
    </source>
</evidence>